<dbReference type="PROSITE" id="PS50977">
    <property type="entry name" value="HTH_TETR_2"/>
    <property type="match status" value="1"/>
</dbReference>
<dbReference type="RefSeq" id="WP_109321116.1">
    <property type="nucleotide sequence ID" value="NZ_QFWT01000013.1"/>
</dbReference>
<keyword evidence="5" id="KW-1185">Reference proteome</keyword>
<sequence>MTERKQGRRSAKTADETKFQILMTATKMFCESGYERVSLRNISEQAGVSHSLIRHHFGSKEKIWFAISDKLHDYMEKYMLDLLSQIPENTPINELMYQFDIRMMAHLILVPEPIQFIADGIRQEGEFFDYFIDKNGKLSLIFNKLTDEFNAAHPNNKVELAEQKWIMISSAHAAISLTPMLKAIWMEYGKDPQQCLLDHWELFNRYSASSLCIAEEKMLHPTTLEELLLPMAACWKHCCCVEEFSSTLEHSESDSSQ</sequence>
<dbReference type="PANTHER" id="PTHR43479">
    <property type="entry name" value="ACREF/ENVCD OPERON REPRESSOR-RELATED"/>
    <property type="match status" value="1"/>
</dbReference>
<proteinExistence type="predicted"/>
<reference evidence="4 5" key="1">
    <citation type="submission" date="2018-05" db="EMBL/GenBank/DDBJ databases">
        <title>Vibrio limimaris sp. nov., isolated from marine sediment.</title>
        <authorList>
            <person name="Li C.-M."/>
        </authorList>
    </citation>
    <scope>NUCLEOTIDE SEQUENCE [LARGE SCALE GENOMIC DNA]</scope>
    <source>
        <strain evidence="4 5">E4404</strain>
    </source>
</reference>
<dbReference type="PRINTS" id="PR00455">
    <property type="entry name" value="HTHTETR"/>
</dbReference>
<evidence type="ECO:0000256" key="2">
    <source>
        <dbReference type="PROSITE-ProRule" id="PRU00335"/>
    </source>
</evidence>
<accession>A0A2U3B5A4</accession>
<evidence type="ECO:0000313" key="5">
    <source>
        <dbReference type="Proteomes" id="UP000245362"/>
    </source>
</evidence>
<feature type="DNA-binding region" description="H-T-H motif" evidence="2">
    <location>
        <begin position="38"/>
        <end position="57"/>
    </location>
</feature>
<name>A0A2U3B5A4_9VIBR</name>
<dbReference type="Pfam" id="PF00440">
    <property type="entry name" value="TetR_N"/>
    <property type="match status" value="1"/>
</dbReference>
<evidence type="ECO:0000256" key="1">
    <source>
        <dbReference type="ARBA" id="ARBA00023125"/>
    </source>
</evidence>
<dbReference type="InterPro" id="IPR009057">
    <property type="entry name" value="Homeodomain-like_sf"/>
</dbReference>
<gene>
    <name evidence="4" type="ORF">DI392_18200</name>
</gene>
<dbReference type="InterPro" id="IPR001647">
    <property type="entry name" value="HTH_TetR"/>
</dbReference>
<feature type="domain" description="HTH tetR-type" evidence="3">
    <location>
        <begin position="15"/>
        <end position="75"/>
    </location>
</feature>
<dbReference type="InterPro" id="IPR050624">
    <property type="entry name" value="HTH-type_Tx_Regulator"/>
</dbReference>
<protein>
    <submittedName>
        <fullName evidence="4">TetR family transcriptional regulator</fullName>
    </submittedName>
</protein>
<dbReference type="GO" id="GO:0003677">
    <property type="term" value="F:DNA binding"/>
    <property type="evidence" value="ECO:0007669"/>
    <property type="project" value="UniProtKB-UniRule"/>
</dbReference>
<evidence type="ECO:0000313" key="4">
    <source>
        <dbReference type="EMBL" id="PWI31957.1"/>
    </source>
</evidence>
<dbReference type="EMBL" id="QFWT01000013">
    <property type="protein sequence ID" value="PWI31957.1"/>
    <property type="molecule type" value="Genomic_DNA"/>
</dbReference>
<organism evidence="4 5">
    <name type="scientific">Vibrio albus</name>
    <dbReference type="NCBI Taxonomy" id="2200953"/>
    <lineage>
        <taxon>Bacteria</taxon>
        <taxon>Pseudomonadati</taxon>
        <taxon>Pseudomonadota</taxon>
        <taxon>Gammaproteobacteria</taxon>
        <taxon>Vibrionales</taxon>
        <taxon>Vibrionaceae</taxon>
        <taxon>Vibrio</taxon>
    </lineage>
</organism>
<comment type="caution">
    <text evidence="4">The sequence shown here is derived from an EMBL/GenBank/DDBJ whole genome shotgun (WGS) entry which is preliminary data.</text>
</comment>
<evidence type="ECO:0000259" key="3">
    <source>
        <dbReference type="PROSITE" id="PS50977"/>
    </source>
</evidence>
<dbReference type="Gene3D" id="1.10.357.10">
    <property type="entry name" value="Tetracycline Repressor, domain 2"/>
    <property type="match status" value="1"/>
</dbReference>
<dbReference type="SUPFAM" id="SSF46689">
    <property type="entry name" value="Homeodomain-like"/>
    <property type="match status" value="1"/>
</dbReference>
<dbReference type="Proteomes" id="UP000245362">
    <property type="component" value="Unassembled WGS sequence"/>
</dbReference>
<keyword evidence="1 2" id="KW-0238">DNA-binding</keyword>
<dbReference type="PANTHER" id="PTHR43479:SF12">
    <property type="entry name" value="TRANSCRIPTIONAL REGULATORY PROTEIN"/>
    <property type="match status" value="1"/>
</dbReference>
<dbReference type="OrthoDB" id="9151800at2"/>
<dbReference type="AlphaFoldDB" id="A0A2U3B5A4"/>